<dbReference type="PANTHER" id="PTHR42989:SF1">
    <property type="entry name" value="FORMATE HYDROGENLYASE SUBUNIT 7-RELATED"/>
    <property type="match status" value="1"/>
</dbReference>
<evidence type="ECO:0000256" key="1">
    <source>
        <dbReference type="ARBA" id="ARBA00001966"/>
    </source>
</evidence>
<keyword evidence="5" id="KW-0408">Iron</keyword>
<name>Q0F385_9PROT</name>
<dbReference type="Proteomes" id="UP000005297">
    <property type="component" value="Unassembled WGS sequence"/>
</dbReference>
<dbReference type="GO" id="GO:0046872">
    <property type="term" value="F:metal ion binding"/>
    <property type="evidence" value="ECO:0007669"/>
    <property type="project" value="UniProtKB-KW"/>
</dbReference>
<dbReference type="HOGENOM" id="CLU_055737_7_3_0"/>
<feature type="domain" description="NADH:ubiquinone oxidoreductase-like 20kDa subunit" evidence="7">
    <location>
        <begin position="53"/>
        <end position="164"/>
    </location>
</feature>
<dbReference type="FunCoup" id="Q0F385">
    <property type="interactions" value="48"/>
</dbReference>
<comment type="cofactor">
    <cofactor evidence="1">
        <name>[4Fe-4S] cluster</name>
        <dbReference type="ChEBI" id="CHEBI:49883"/>
    </cofactor>
</comment>
<evidence type="ECO:0000259" key="7">
    <source>
        <dbReference type="Pfam" id="PF01058"/>
    </source>
</evidence>
<evidence type="ECO:0000256" key="6">
    <source>
        <dbReference type="ARBA" id="ARBA00023014"/>
    </source>
</evidence>
<keyword evidence="4" id="KW-0479">Metal-binding</keyword>
<dbReference type="STRING" id="314344.AL013_12055"/>
<evidence type="ECO:0000313" key="9">
    <source>
        <dbReference type="Proteomes" id="UP000005297"/>
    </source>
</evidence>
<sequence length="169" mass="18169">MLGILRQITRIGTITEPLAASDQFKVMGKRLESVIRNHFAGSLTIRAVDAGSCNGCELEIHATNNAYYDIERFGIHFTASPRFADMLLVTGPVSVNMRKALEMTYNATSDPKLVVAMGDCAVNCGVFGRDNYAIAGAVSDIIPVDVVIHGCPPTPTDIIRGILAAAEMR</sequence>
<dbReference type="GO" id="GO:0051539">
    <property type="term" value="F:4 iron, 4 sulfur cluster binding"/>
    <property type="evidence" value="ECO:0007669"/>
    <property type="project" value="UniProtKB-KW"/>
</dbReference>
<evidence type="ECO:0000313" key="8">
    <source>
        <dbReference type="EMBL" id="EAU56056.1"/>
    </source>
</evidence>
<dbReference type="SUPFAM" id="SSF56770">
    <property type="entry name" value="HydA/Nqo6-like"/>
    <property type="match status" value="1"/>
</dbReference>
<evidence type="ECO:0000256" key="4">
    <source>
        <dbReference type="ARBA" id="ARBA00022723"/>
    </source>
</evidence>
<keyword evidence="9" id="KW-1185">Reference proteome</keyword>
<reference evidence="8 9" key="1">
    <citation type="submission" date="2006-09" db="EMBL/GenBank/DDBJ databases">
        <authorList>
            <person name="Emerson D."/>
            <person name="Ferriera S."/>
            <person name="Johnson J."/>
            <person name="Kravitz S."/>
            <person name="Halpern A."/>
            <person name="Remington K."/>
            <person name="Beeson K."/>
            <person name="Tran B."/>
            <person name="Rogers Y.-H."/>
            <person name="Friedman R."/>
            <person name="Venter J.C."/>
        </authorList>
    </citation>
    <scope>NUCLEOTIDE SEQUENCE [LARGE SCALE GENOMIC DNA]</scope>
    <source>
        <strain evidence="8 9">PV-1</strain>
    </source>
</reference>
<proteinExistence type="inferred from homology"/>
<dbReference type="Gene3D" id="3.40.50.12280">
    <property type="match status" value="1"/>
</dbReference>
<keyword evidence="6" id="KW-0411">Iron-sulfur</keyword>
<evidence type="ECO:0000256" key="3">
    <source>
        <dbReference type="ARBA" id="ARBA00022485"/>
    </source>
</evidence>
<protein>
    <submittedName>
        <fullName evidence="8">Hydrogenase subunit</fullName>
    </submittedName>
</protein>
<gene>
    <name evidence="8" type="ORF">SPV1_04528</name>
</gene>
<evidence type="ECO:0000256" key="2">
    <source>
        <dbReference type="ARBA" id="ARBA00009173"/>
    </source>
</evidence>
<comment type="caution">
    <text evidence="8">The sequence shown here is derived from an EMBL/GenBank/DDBJ whole genome shotgun (WGS) entry which is preliminary data.</text>
</comment>
<dbReference type="OrthoDB" id="9786737at2"/>
<dbReference type="Pfam" id="PF01058">
    <property type="entry name" value="Oxidored_q6"/>
    <property type="match status" value="1"/>
</dbReference>
<organism evidence="8 9">
    <name type="scientific">Mariprofundus ferrooxydans PV-1</name>
    <dbReference type="NCBI Taxonomy" id="314345"/>
    <lineage>
        <taxon>Bacteria</taxon>
        <taxon>Pseudomonadati</taxon>
        <taxon>Pseudomonadota</taxon>
        <taxon>Candidatius Mariprofundia</taxon>
        <taxon>Mariprofundales</taxon>
        <taxon>Mariprofundaceae</taxon>
        <taxon>Mariprofundus</taxon>
    </lineage>
</organism>
<accession>Q0F385</accession>
<keyword evidence="3" id="KW-0004">4Fe-4S</keyword>
<dbReference type="RefSeq" id="WP_009851201.1">
    <property type="nucleotide sequence ID" value="NZ_DS022295.1"/>
</dbReference>
<dbReference type="InterPro" id="IPR052375">
    <property type="entry name" value="Complex_I_20kDa-like"/>
</dbReference>
<dbReference type="NCBIfam" id="NF005012">
    <property type="entry name" value="PRK06411.1"/>
    <property type="match status" value="1"/>
</dbReference>
<dbReference type="AlphaFoldDB" id="Q0F385"/>
<dbReference type="InParanoid" id="Q0F385"/>
<dbReference type="InterPro" id="IPR006137">
    <property type="entry name" value="NADH_UbQ_OxRdtase-like_20kDa"/>
</dbReference>
<evidence type="ECO:0000256" key="5">
    <source>
        <dbReference type="ARBA" id="ARBA00023004"/>
    </source>
</evidence>
<comment type="similarity">
    <text evidence="2">Belongs to the complex I 20 kDa subunit family.</text>
</comment>
<dbReference type="PANTHER" id="PTHR42989">
    <property type="entry name" value="HYDROGENASE-4 COMPONENT I"/>
    <property type="match status" value="1"/>
</dbReference>
<dbReference type="EMBL" id="AATS01000001">
    <property type="protein sequence ID" value="EAU56056.1"/>
    <property type="molecule type" value="Genomic_DNA"/>
</dbReference>
<dbReference type="eggNOG" id="COG3260">
    <property type="taxonomic scope" value="Bacteria"/>
</dbReference>